<keyword evidence="1" id="KW-0732">Signal</keyword>
<dbReference type="PANTHER" id="PTHR10900:SF77">
    <property type="entry name" value="FI19380P1"/>
    <property type="match status" value="1"/>
</dbReference>
<evidence type="ECO:0000313" key="4">
    <source>
        <dbReference type="Proteomes" id="UP000317178"/>
    </source>
</evidence>
<dbReference type="OrthoDB" id="9800666at2"/>
<dbReference type="GO" id="GO:0005615">
    <property type="term" value="C:extracellular space"/>
    <property type="evidence" value="ECO:0007669"/>
    <property type="project" value="TreeGrafter"/>
</dbReference>
<dbReference type="PANTHER" id="PTHR10900">
    <property type="entry name" value="PERIOSTIN-RELATED"/>
    <property type="match status" value="1"/>
</dbReference>
<proteinExistence type="predicted"/>
<dbReference type="InterPro" id="IPR000782">
    <property type="entry name" value="FAS1_domain"/>
</dbReference>
<name>A0A518CSQ2_9PLAN</name>
<keyword evidence="3" id="KW-0449">Lipoprotein</keyword>
<dbReference type="Proteomes" id="UP000317178">
    <property type="component" value="Chromosome"/>
</dbReference>
<dbReference type="EMBL" id="CP036281">
    <property type="protein sequence ID" value="QDU82248.1"/>
    <property type="molecule type" value="Genomic_DNA"/>
</dbReference>
<accession>A0A518CSQ2</accession>
<dbReference type="AlphaFoldDB" id="A0A518CSQ2"/>
<feature type="signal peptide" evidence="1">
    <location>
        <begin position="1"/>
        <end position="25"/>
    </location>
</feature>
<dbReference type="InterPro" id="IPR036378">
    <property type="entry name" value="FAS1_dom_sf"/>
</dbReference>
<dbReference type="FunFam" id="2.30.180.10:FF:000019">
    <property type="entry name" value="Cell surface lipoprotein"/>
    <property type="match status" value="2"/>
</dbReference>
<evidence type="ECO:0000256" key="1">
    <source>
        <dbReference type="SAM" id="SignalP"/>
    </source>
</evidence>
<reference evidence="3 4" key="1">
    <citation type="submission" date="2019-02" db="EMBL/GenBank/DDBJ databases">
        <title>Deep-cultivation of Planctomycetes and their phenomic and genomic characterization uncovers novel biology.</title>
        <authorList>
            <person name="Wiegand S."/>
            <person name="Jogler M."/>
            <person name="Boedeker C."/>
            <person name="Pinto D."/>
            <person name="Vollmers J."/>
            <person name="Rivas-Marin E."/>
            <person name="Kohn T."/>
            <person name="Peeters S.H."/>
            <person name="Heuer A."/>
            <person name="Rast P."/>
            <person name="Oberbeckmann S."/>
            <person name="Bunk B."/>
            <person name="Jeske O."/>
            <person name="Meyerdierks A."/>
            <person name="Storesund J.E."/>
            <person name="Kallscheuer N."/>
            <person name="Luecker S."/>
            <person name="Lage O.M."/>
            <person name="Pohl T."/>
            <person name="Merkel B.J."/>
            <person name="Hornburger P."/>
            <person name="Mueller R.-W."/>
            <person name="Bruemmer F."/>
            <person name="Labrenz M."/>
            <person name="Spormann A.M."/>
            <person name="Op den Camp H."/>
            <person name="Overmann J."/>
            <person name="Amann R."/>
            <person name="Jetten M.S.M."/>
            <person name="Mascher T."/>
            <person name="Medema M.H."/>
            <person name="Devos D.P."/>
            <person name="Kaster A.-K."/>
            <person name="Ovreas L."/>
            <person name="Rohde M."/>
            <person name="Galperin M.Y."/>
            <person name="Jogler C."/>
        </authorList>
    </citation>
    <scope>NUCLEOTIDE SEQUENCE [LARGE SCALE GENOMIC DNA]</scope>
    <source>
        <strain evidence="3 4">Pla110</strain>
    </source>
</reference>
<dbReference type="PROSITE" id="PS50213">
    <property type="entry name" value="FAS1"/>
    <property type="match status" value="2"/>
</dbReference>
<feature type="domain" description="FAS1" evidence="2">
    <location>
        <begin position="163"/>
        <end position="295"/>
    </location>
</feature>
<organism evidence="3 4">
    <name type="scientific">Polystyrenella longa</name>
    <dbReference type="NCBI Taxonomy" id="2528007"/>
    <lineage>
        <taxon>Bacteria</taxon>
        <taxon>Pseudomonadati</taxon>
        <taxon>Planctomycetota</taxon>
        <taxon>Planctomycetia</taxon>
        <taxon>Planctomycetales</taxon>
        <taxon>Planctomycetaceae</taxon>
        <taxon>Polystyrenella</taxon>
    </lineage>
</organism>
<gene>
    <name evidence="3" type="ORF">Pla110_40030</name>
</gene>
<sequence length="398" mass="41650" precursor="true">MFRKVNKIAAFAVAGLLVCSQTLHAASKDIVTTAVEAGSFKTLAKALDAAGLVSTLQGDGPFTVFAPTDEAFAKLPEGTIETLLKPENKEMLAGILTYHVVSGKVNAAAVTKISGATTVNGQQVDIVVEDGSVMIDGAKVIKADIECTNGIIHVIDSVILPADANLVETAINAGSFKTLIAAAEAAGLAETLATGGPFTVFAPTDEAFDKLPEGTVESLLKPKNKAKLASILKYHVVSGRVYSAQAVKLGEAETLLGPAVNIKVNADGAMVNNAGLVATDIDASNGVIHVIDTVLMPPEAKTTSMKPADKMQADQMIEQAIATGSAQYNQGDHAACAQLYDNTAAQVLKMNPRALSARTYQSMQTALNHSRQMNCSTSQAWALRRALDHAYADLTETR</sequence>
<dbReference type="Gene3D" id="2.30.180.10">
    <property type="entry name" value="FAS1 domain"/>
    <property type="match status" value="2"/>
</dbReference>
<dbReference type="KEGG" id="plon:Pla110_40030"/>
<dbReference type="SMART" id="SM00554">
    <property type="entry name" value="FAS1"/>
    <property type="match status" value="2"/>
</dbReference>
<feature type="chain" id="PRO_5021922519" evidence="1">
    <location>
        <begin position="26"/>
        <end position="398"/>
    </location>
</feature>
<protein>
    <submittedName>
        <fullName evidence="3">Cell surface lipoprotein MPB83</fullName>
    </submittedName>
</protein>
<feature type="domain" description="FAS1" evidence="2">
    <location>
        <begin position="27"/>
        <end position="159"/>
    </location>
</feature>
<evidence type="ECO:0000313" key="3">
    <source>
        <dbReference type="EMBL" id="QDU82248.1"/>
    </source>
</evidence>
<evidence type="ECO:0000259" key="2">
    <source>
        <dbReference type="PROSITE" id="PS50213"/>
    </source>
</evidence>
<dbReference type="Pfam" id="PF02469">
    <property type="entry name" value="Fasciclin"/>
    <property type="match status" value="2"/>
</dbReference>
<dbReference type="SUPFAM" id="SSF82153">
    <property type="entry name" value="FAS1 domain"/>
    <property type="match status" value="2"/>
</dbReference>
<keyword evidence="4" id="KW-1185">Reference proteome</keyword>
<dbReference type="InterPro" id="IPR050904">
    <property type="entry name" value="Adhesion/Biosynth-related"/>
</dbReference>